<dbReference type="Proteomes" id="UP000434957">
    <property type="component" value="Unassembled WGS sequence"/>
</dbReference>
<sequence>MRMLKGGDWYHDLLTVVVAVRPDDAHRGSVAVYLE</sequence>
<organism evidence="1 2">
    <name type="scientific">Phytophthora rubi</name>
    <dbReference type="NCBI Taxonomy" id="129364"/>
    <lineage>
        <taxon>Eukaryota</taxon>
        <taxon>Sar</taxon>
        <taxon>Stramenopiles</taxon>
        <taxon>Oomycota</taxon>
        <taxon>Peronosporomycetes</taxon>
        <taxon>Peronosporales</taxon>
        <taxon>Peronosporaceae</taxon>
        <taxon>Phytophthora</taxon>
    </lineage>
</organism>
<keyword evidence="2" id="KW-1185">Reference proteome</keyword>
<accession>A0A6A4EVI7</accession>
<gene>
    <name evidence="1" type="ORF">PR003_g14173</name>
</gene>
<proteinExistence type="predicted"/>
<reference evidence="1 2" key="1">
    <citation type="submission" date="2018-08" db="EMBL/GenBank/DDBJ databases">
        <title>Genomic investigation of the strawberry pathogen Phytophthora fragariae indicates pathogenicity is determined by transcriptional variation in three key races.</title>
        <authorList>
            <person name="Adams T.M."/>
            <person name="Armitage A.D."/>
            <person name="Sobczyk M.K."/>
            <person name="Bates H.J."/>
            <person name="Dunwell J.M."/>
            <person name="Nellist C.F."/>
            <person name="Harrison R.J."/>
        </authorList>
    </citation>
    <scope>NUCLEOTIDE SEQUENCE [LARGE SCALE GENOMIC DNA]</scope>
    <source>
        <strain evidence="1 2">SCRP333</strain>
    </source>
</reference>
<comment type="caution">
    <text evidence="1">The sequence shown here is derived from an EMBL/GenBank/DDBJ whole genome shotgun (WGS) entry which is preliminary data.</text>
</comment>
<protein>
    <submittedName>
        <fullName evidence="1">Uncharacterized protein</fullName>
    </submittedName>
</protein>
<dbReference type="EMBL" id="QXFT01000927">
    <property type="protein sequence ID" value="KAE9333139.1"/>
    <property type="molecule type" value="Genomic_DNA"/>
</dbReference>
<evidence type="ECO:0000313" key="2">
    <source>
        <dbReference type="Proteomes" id="UP000434957"/>
    </source>
</evidence>
<evidence type="ECO:0000313" key="1">
    <source>
        <dbReference type="EMBL" id="KAE9333139.1"/>
    </source>
</evidence>
<dbReference type="AlphaFoldDB" id="A0A6A4EVI7"/>
<name>A0A6A4EVI7_9STRA</name>